<dbReference type="PANTHER" id="PTHR47099">
    <property type="entry name" value="METHYLCOBAMIDE:COM METHYLTRANSFERASE MTBA"/>
    <property type="match status" value="1"/>
</dbReference>
<keyword evidence="3" id="KW-1185">Reference proteome</keyword>
<proteinExistence type="predicted"/>
<sequence>MNKRQPDFDNILQILQKRKPKRPTLFEFFLNKDLYERLADKQIKSTTLEFRNLRVVISACKNAGYDFATIPTSYMQTMRFEKNETAQKASKSLNQGFVITNEQSFEKYHWPNPEAGNYEVYNQLEKELPDGMKLIACGPGGVLENAIELVGYENLCFMSLTNENLTKQIFDAIGSRLLRYYELVSSFSAIGAVISNDDWGFKTQTMFSPEMLRRFVFPWHKKIVETIHSQNKPAILHSCGNRSEIMEDIIQDMKYDGLHSYEDIISPVETEWEKYHKRISILGGIDMDFLSQSSTEAIKKRAKNLLEQTADEGSYALGSGNSIADYVPFENFKAMIETVF</sequence>
<dbReference type="InterPro" id="IPR000257">
    <property type="entry name" value="Uroporphyrinogen_deCOase"/>
</dbReference>
<dbReference type="SUPFAM" id="SSF51726">
    <property type="entry name" value="UROD/MetE-like"/>
    <property type="match status" value="1"/>
</dbReference>
<dbReference type="Pfam" id="PF01208">
    <property type="entry name" value="URO-D"/>
    <property type="match status" value="1"/>
</dbReference>
<dbReference type="RefSeq" id="WP_343333853.1">
    <property type="nucleotide sequence ID" value="NZ_JAPOHD010000027.1"/>
</dbReference>
<protein>
    <recommendedName>
        <fullName evidence="1">Uroporphyrinogen decarboxylase (URO-D) domain-containing protein</fullName>
    </recommendedName>
</protein>
<feature type="domain" description="Uroporphyrinogen decarboxylase (URO-D)" evidence="1">
    <location>
        <begin position="101"/>
        <end position="339"/>
    </location>
</feature>
<reference evidence="2" key="1">
    <citation type="submission" date="2022-11" db="EMBL/GenBank/DDBJ databases">
        <title>Marilongibacter aestuarii gen. nov., sp. nov., isolated from tidal flat sediment.</title>
        <authorList>
            <person name="Jiayan W."/>
        </authorList>
    </citation>
    <scope>NUCLEOTIDE SEQUENCE</scope>
    <source>
        <strain evidence="2">Z1-6</strain>
    </source>
</reference>
<evidence type="ECO:0000259" key="1">
    <source>
        <dbReference type="Pfam" id="PF01208"/>
    </source>
</evidence>
<evidence type="ECO:0000313" key="3">
    <source>
        <dbReference type="Proteomes" id="UP001145087"/>
    </source>
</evidence>
<dbReference type="EMBL" id="JAPOHD010000027">
    <property type="protein sequence ID" value="MCY1721524.1"/>
    <property type="molecule type" value="Genomic_DNA"/>
</dbReference>
<name>A0A9X3F6K9_9BACT</name>
<dbReference type="AlphaFoldDB" id="A0A9X3F6K9"/>
<dbReference type="PANTHER" id="PTHR47099:SF1">
    <property type="entry name" value="METHYLCOBAMIDE:COM METHYLTRANSFERASE MTBA"/>
    <property type="match status" value="1"/>
</dbReference>
<dbReference type="InterPro" id="IPR038071">
    <property type="entry name" value="UROD/MetE-like_sf"/>
</dbReference>
<accession>A0A9X3F6K9</accession>
<dbReference type="Proteomes" id="UP001145087">
    <property type="component" value="Unassembled WGS sequence"/>
</dbReference>
<evidence type="ECO:0000313" key="2">
    <source>
        <dbReference type="EMBL" id="MCY1721524.1"/>
    </source>
</evidence>
<comment type="caution">
    <text evidence="2">The sequence shown here is derived from an EMBL/GenBank/DDBJ whole genome shotgun (WGS) entry which is preliminary data.</text>
</comment>
<dbReference type="GO" id="GO:0006779">
    <property type="term" value="P:porphyrin-containing compound biosynthetic process"/>
    <property type="evidence" value="ECO:0007669"/>
    <property type="project" value="InterPro"/>
</dbReference>
<gene>
    <name evidence="2" type="ORF">OU798_14305</name>
</gene>
<dbReference type="InterPro" id="IPR052024">
    <property type="entry name" value="Methanogen_methyltrans"/>
</dbReference>
<dbReference type="Gene3D" id="3.20.20.210">
    <property type="match status" value="1"/>
</dbReference>
<dbReference type="GO" id="GO:0004853">
    <property type="term" value="F:uroporphyrinogen decarboxylase activity"/>
    <property type="evidence" value="ECO:0007669"/>
    <property type="project" value="InterPro"/>
</dbReference>
<organism evidence="2 3">
    <name type="scientific">Draconibacterium aestuarii</name>
    <dbReference type="NCBI Taxonomy" id="2998507"/>
    <lineage>
        <taxon>Bacteria</taxon>
        <taxon>Pseudomonadati</taxon>
        <taxon>Bacteroidota</taxon>
        <taxon>Bacteroidia</taxon>
        <taxon>Marinilabiliales</taxon>
        <taxon>Prolixibacteraceae</taxon>
        <taxon>Draconibacterium</taxon>
    </lineage>
</organism>